<dbReference type="GO" id="GO:0015293">
    <property type="term" value="F:symporter activity"/>
    <property type="evidence" value="ECO:0007669"/>
    <property type="project" value="TreeGrafter"/>
</dbReference>
<name>E3HC59_ILYPC</name>
<geneLocation type="plasmid" evidence="13 14">
    <name>pILYOP01</name>
</geneLocation>
<feature type="transmembrane region" description="Helical" evidence="12">
    <location>
        <begin position="534"/>
        <end position="551"/>
    </location>
</feature>
<evidence type="ECO:0000256" key="1">
    <source>
        <dbReference type="ARBA" id="ARBA00004651"/>
    </source>
</evidence>
<keyword evidence="14" id="KW-1185">Reference proteome</keyword>
<dbReference type="InterPro" id="IPR051163">
    <property type="entry name" value="Sodium:Solute_Symporter_SSF"/>
</dbReference>
<keyword evidence="8" id="KW-0406">Ion transport</keyword>
<keyword evidence="6 12" id="KW-1133">Transmembrane helix</keyword>
<dbReference type="RefSeq" id="WP_013388564.1">
    <property type="nucleotide sequence ID" value="NC_014633.1"/>
</dbReference>
<evidence type="ECO:0000313" key="14">
    <source>
        <dbReference type="Proteomes" id="UP000006875"/>
    </source>
</evidence>
<dbReference type="HOGENOM" id="CLU_018808_12_1_0"/>
<dbReference type="AlphaFoldDB" id="E3HC59"/>
<protein>
    <submittedName>
        <fullName evidence="13">Na+/solute symporter</fullName>
    </submittedName>
</protein>
<comment type="subcellular location">
    <subcellularLocation>
        <location evidence="1">Cell membrane</location>
        <topology evidence="1">Multi-pass membrane protein</topology>
    </subcellularLocation>
</comment>
<keyword evidence="10" id="KW-0739">Sodium transport</keyword>
<feature type="transmembrane region" description="Helical" evidence="12">
    <location>
        <begin position="557"/>
        <end position="576"/>
    </location>
</feature>
<evidence type="ECO:0000256" key="12">
    <source>
        <dbReference type="SAM" id="Phobius"/>
    </source>
</evidence>
<keyword evidence="7" id="KW-0915">Sodium</keyword>
<dbReference type="GO" id="GO:0005886">
    <property type="term" value="C:plasma membrane"/>
    <property type="evidence" value="ECO:0007669"/>
    <property type="project" value="UniProtKB-SubCell"/>
</dbReference>
<feature type="transmembrane region" description="Helical" evidence="12">
    <location>
        <begin position="118"/>
        <end position="146"/>
    </location>
</feature>
<evidence type="ECO:0000256" key="11">
    <source>
        <dbReference type="RuleBase" id="RU362091"/>
    </source>
</evidence>
<organism evidence="13 14">
    <name type="scientific">Ilyobacter polytropus (strain ATCC 51220 / DSM 2926 / LMG 16218 / CuHBu1)</name>
    <dbReference type="NCBI Taxonomy" id="572544"/>
    <lineage>
        <taxon>Bacteria</taxon>
        <taxon>Fusobacteriati</taxon>
        <taxon>Fusobacteriota</taxon>
        <taxon>Fusobacteriia</taxon>
        <taxon>Fusobacteriales</taxon>
        <taxon>Fusobacteriaceae</taxon>
        <taxon>Ilyobacter</taxon>
    </lineage>
</organism>
<dbReference type="InterPro" id="IPR001734">
    <property type="entry name" value="Na/solute_symporter"/>
</dbReference>
<dbReference type="PANTHER" id="PTHR42985">
    <property type="entry name" value="SODIUM-COUPLED MONOCARBOXYLATE TRANSPORTER"/>
    <property type="match status" value="1"/>
</dbReference>
<reference evidence="13 14" key="1">
    <citation type="journal article" date="2010" name="Stand. Genomic Sci.">
        <title>Complete genome sequence of Ilyobacter polytropus type strain (CuHbu1).</title>
        <authorList>
            <person name="Sikorski J."/>
            <person name="Chertkov O."/>
            <person name="Lapidus A."/>
            <person name="Nolan M."/>
            <person name="Lucas S."/>
            <person name="Del Rio T.G."/>
            <person name="Tice H."/>
            <person name="Cheng J.F."/>
            <person name="Tapia R."/>
            <person name="Han C."/>
            <person name="Goodwin L."/>
            <person name="Pitluck S."/>
            <person name="Liolios K."/>
            <person name="Ivanova N."/>
            <person name="Mavromatis K."/>
            <person name="Mikhailova N."/>
            <person name="Pati A."/>
            <person name="Chen A."/>
            <person name="Palaniappan K."/>
            <person name="Land M."/>
            <person name="Hauser L."/>
            <person name="Chang Y.J."/>
            <person name="Jeffries C.D."/>
            <person name="Brambilla E."/>
            <person name="Yasawong M."/>
            <person name="Rohde M."/>
            <person name="Pukall R."/>
            <person name="Spring S."/>
            <person name="Goker M."/>
            <person name="Woyke T."/>
            <person name="Bristow J."/>
            <person name="Eisen J.A."/>
            <person name="Markowitz V."/>
            <person name="Hugenholtz P."/>
            <person name="Kyrpides N.C."/>
            <person name="Klenk H.P."/>
        </authorList>
    </citation>
    <scope>NUCLEOTIDE SEQUENCE [LARGE SCALE GENOMIC DNA]</scope>
    <source>
        <strain evidence="14">ATCC 51220 / DSM 2926 / LMG 16218 / CuHBu1</strain>
        <plasmid evidence="14">pILYOP01</plasmid>
    </source>
</reference>
<dbReference type="Gene3D" id="1.20.1730.10">
    <property type="entry name" value="Sodium/glucose cotransporter"/>
    <property type="match status" value="1"/>
</dbReference>
<feature type="transmembrane region" description="Helical" evidence="12">
    <location>
        <begin position="152"/>
        <end position="174"/>
    </location>
</feature>
<keyword evidence="3" id="KW-0813">Transport</keyword>
<evidence type="ECO:0000256" key="10">
    <source>
        <dbReference type="ARBA" id="ARBA00023201"/>
    </source>
</evidence>
<feature type="transmembrane region" description="Helical" evidence="12">
    <location>
        <begin position="428"/>
        <end position="452"/>
    </location>
</feature>
<dbReference type="PROSITE" id="PS50283">
    <property type="entry name" value="NA_SOLUT_SYMP_3"/>
    <property type="match status" value="1"/>
</dbReference>
<feature type="transmembrane region" description="Helical" evidence="12">
    <location>
        <begin position="401"/>
        <end position="421"/>
    </location>
</feature>
<evidence type="ECO:0000256" key="7">
    <source>
        <dbReference type="ARBA" id="ARBA00023053"/>
    </source>
</evidence>
<dbReference type="GO" id="GO:0006814">
    <property type="term" value="P:sodium ion transport"/>
    <property type="evidence" value="ECO:0007669"/>
    <property type="project" value="UniProtKB-KW"/>
</dbReference>
<evidence type="ECO:0000256" key="8">
    <source>
        <dbReference type="ARBA" id="ARBA00023065"/>
    </source>
</evidence>
<evidence type="ECO:0000313" key="13">
    <source>
        <dbReference type="EMBL" id="ADO83902.1"/>
    </source>
</evidence>
<feature type="transmembrane region" description="Helical" evidence="12">
    <location>
        <begin position="307"/>
        <end position="330"/>
    </location>
</feature>
<evidence type="ECO:0000256" key="3">
    <source>
        <dbReference type="ARBA" id="ARBA00022448"/>
    </source>
</evidence>
<dbReference type="CDD" id="cd11477">
    <property type="entry name" value="SLC5sbd_u1"/>
    <property type="match status" value="1"/>
</dbReference>
<feature type="transmembrane region" description="Helical" evidence="12">
    <location>
        <begin position="472"/>
        <end position="494"/>
    </location>
</feature>
<feature type="transmembrane region" description="Helical" evidence="12">
    <location>
        <begin position="42"/>
        <end position="59"/>
    </location>
</feature>
<sequence length="602" mass="65519">MSVDISVVIVYFGFLISIGYFFRKFASNSTGDYFAGGGKMLWWMVGSTAFMTQFSAWTFTGAAGKAFTDGWTITILFFANAVGYLMNYLFFAERFRQLRVVTPMEAIRLRFGKVNEQVFTWMNIIPSVLSAAIWLNGLAIFVAAVFKVPMTYTIMATGGVVLLMSLTGGAWAVIASDFMQMVTIMAVTVISTIVAIVKGGGVTQLLHDGMPANPIMGTGINHFSLFVVWIVFIMLKQFFGTNSIVGGAYRYFAAKDSKNAKKAAGLACILMAIGPLVWFFPAWYVAGHYPDISTWGLDNLGGKVKDAAYLIFVRNEMPVGMVGLMMAAIFSATMSSMDSALNRNAGIVVKNFYLSVLKPEARDEELLKVGKWLTLFFGLLIISVALILASLKNLSLFNATMYIGSLVAFPMLVPSLLGFFIKKTPDWAPWATIAVGIVVSYIAGVVLTPEIVEKTLGLSTPFSGREASDLKVVLGIAGHIFITGGFFLTTQLFFKGYKTEKRAEEINLFFGNMETEVISCDIECAGIDCDQRSILGKLIMTFAGGIALLSLVPNPMYGRIVFLAISGIIFLVGYALNKAAGPKKVQEAKPTSETKPEGEVVV</sequence>
<dbReference type="KEGG" id="ipo:Ilyop_2138"/>
<dbReference type="Pfam" id="PF00474">
    <property type="entry name" value="SSF"/>
    <property type="match status" value="1"/>
</dbReference>
<dbReference type="OrthoDB" id="9789704at2"/>
<feature type="transmembrane region" description="Helical" evidence="12">
    <location>
        <begin position="372"/>
        <end position="389"/>
    </location>
</feature>
<keyword evidence="9 12" id="KW-0472">Membrane</keyword>
<keyword evidence="4" id="KW-1003">Cell membrane</keyword>
<evidence type="ECO:0000256" key="4">
    <source>
        <dbReference type="ARBA" id="ARBA00022475"/>
    </source>
</evidence>
<dbReference type="PANTHER" id="PTHR42985:SF40">
    <property type="entry name" value="LD47995P-RELATED"/>
    <property type="match status" value="1"/>
</dbReference>
<feature type="transmembrane region" description="Helical" evidence="12">
    <location>
        <begin position="6"/>
        <end position="22"/>
    </location>
</feature>
<feature type="transmembrane region" description="Helical" evidence="12">
    <location>
        <begin position="264"/>
        <end position="287"/>
    </location>
</feature>
<evidence type="ECO:0000256" key="5">
    <source>
        <dbReference type="ARBA" id="ARBA00022692"/>
    </source>
</evidence>
<proteinExistence type="inferred from homology"/>
<evidence type="ECO:0000256" key="2">
    <source>
        <dbReference type="ARBA" id="ARBA00006434"/>
    </source>
</evidence>
<feature type="transmembrane region" description="Helical" evidence="12">
    <location>
        <begin position="181"/>
        <end position="206"/>
    </location>
</feature>
<evidence type="ECO:0000256" key="6">
    <source>
        <dbReference type="ARBA" id="ARBA00022989"/>
    </source>
</evidence>
<dbReference type="InterPro" id="IPR038377">
    <property type="entry name" value="Na/Glc_symporter_sf"/>
</dbReference>
<keyword evidence="5 12" id="KW-0812">Transmembrane</keyword>
<keyword evidence="13" id="KW-0614">Plasmid</keyword>
<accession>E3HC59</accession>
<feature type="transmembrane region" description="Helical" evidence="12">
    <location>
        <begin position="71"/>
        <end position="91"/>
    </location>
</feature>
<dbReference type="EMBL" id="CP002282">
    <property type="protein sequence ID" value="ADO83902.1"/>
    <property type="molecule type" value="Genomic_DNA"/>
</dbReference>
<evidence type="ECO:0000256" key="9">
    <source>
        <dbReference type="ARBA" id="ARBA00023136"/>
    </source>
</evidence>
<gene>
    <name evidence="13" type="ordered locus">Ilyop_2138</name>
</gene>
<comment type="similarity">
    <text evidence="2 11">Belongs to the sodium:solute symporter (SSF) (TC 2.A.21) family.</text>
</comment>
<feature type="transmembrane region" description="Helical" evidence="12">
    <location>
        <begin position="226"/>
        <end position="252"/>
    </location>
</feature>
<dbReference type="Proteomes" id="UP000006875">
    <property type="component" value="Plasmid pILYOP01"/>
</dbReference>